<protein>
    <submittedName>
        <fullName evidence="9">M14 family metallopeptidase</fullName>
    </submittedName>
</protein>
<evidence type="ECO:0000256" key="3">
    <source>
        <dbReference type="ARBA" id="ARBA00022670"/>
    </source>
</evidence>
<dbReference type="PANTHER" id="PTHR11705:SF143">
    <property type="entry name" value="SLL0236 PROTEIN"/>
    <property type="match status" value="1"/>
</dbReference>
<evidence type="ECO:0000256" key="2">
    <source>
        <dbReference type="ARBA" id="ARBA00005988"/>
    </source>
</evidence>
<evidence type="ECO:0000313" key="10">
    <source>
        <dbReference type="Proteomes" id="UP001259572"/>
    </source>
</evidence>
<dbReference type="SMART" id="SM00631">
    <property type="entry name" value="Zn_pept"/>
    <property type="match status" value="1"/>
</dbReference>
<reference evidence="9 10" key="1">
    <citation type="submission" date="2023-05" db="EMBL/GenBank/DDBJ databases">
        <authorList>
            <person name="Guo Y."/>
        </authorList>
    </citation>
    <scope>NUCLEOTIDE SEQUENCE [LARGE SCALE GENOMIC DNA]</scope>
    <source>
        <strain evidence="9 10">GR2756</strain>
    </source>
</reference>
<gene>
    <name evidence="9" type="ORF">RQX22_01740</name>
</gene>
<keyword evidence="4" id="KW-0378">Hydrolase</keyword>
<dbReference type="RefSeq" id="WP_315723068.1">
    <property type="nucleotide sequence ID" value="NZ_JAVUPU010000001.1"/>
</dbReference>
<sequence length="926" mass="101729">MMRRTWLRGVAALALAFSAPASIGAPQISPPNDIGVTAPASAFRQEPGSDYFLANYTEYETYLKRLAGESDRIKLVDIGKSSEGRTQWMAIVSSPANLARLDTYRDIARRLAKAEGLDDEQAHALAQQGKAVVWIDAGMHATETVTTQSQIHVLYRLLTGNDAETLRILDDVIILFGHANPDGLQLVADWYMRKTDPEKREFGSIPRLYQKYVGHDNNRDYFTSHMAETTNINRVLFRQWFPQIVFNQHQTGPAGTVVFAPPFRDPFNFNYDPLVMSQLSEVGAAMHSRLIAEGKPGSTMRSGAPYSTWHNGMERSIAYFHNSIGLLTEIIGGPTPERIPLVPDTQLPRNDEPMPVAPGPWHLRDSLEYQWSLNRAVLDYASRNRERLLFNIYRMGSNNIARGSRDHWTVTPRRIDALKEAAGDAPPPAEDGIGARAENRVATGLYDKVLRDPALRDPRGYVVPAGQADMPTVTAFLNSLIKNGIDVEKADEAFSLGGAKYPVGSFVVKAAQAYRSHVIDMFEPQDHPHDLEYPGGPPTPPYDIAGYTLAYQMGIAFDRIMEAMDGPFVRVPDLLSPEPGRIIGEGRAGWLIPHDANQSFTLTNRLLAAGIGVSWLKTSSRAGGRRLKPGAIWVPRSARALEILEEGTAGLGINAYGLPTTPLGELLALMPPRIGLVDQYGGVMQADWTQWLLEQHEFPFRRVFPQELDAGGLGEKYDVLVFADDTIPFDKDSLYHPGRSSPQPEARDIPADLRSRLGLITTERTVPQIAAFARAGGTVITIGSANRLAELIGAPAKAALAKEGKPLPRTSFFIPGSLVSARVDNGQPLAYGMPERVDMFFANSQSFQATGSGAVPISWYDQENPLRSGWALGQDKLKGTIAIVDADIGKGKVFMMGPEVTQRAQPYATFKFLFNGLLYGPAVTAE</sequence>
<keyword evidence="3" id="KW-0645">Protease</keyword>
<evidence type="ECO:0000259" key="8">
    <source>
        <dbReference type="SMART" id="SM00631"/>
    </source>
</evidence>
<evidence type="ECO:0000256" key="6">
    <source>
        <dbReference type="ARBA" id="ARBA00023049"/>
    </source>
</evidence>
<evidence type="ECO:0000256" key="5">
    <source>
        <dbReference type="ARBA" id="ARBA00022833"/>
    </source>
</evidence>
<comment type="cofactor">
    <cofactor evidence="1">
        <name>Zn(2+)</name>
        <dbReference type="ChEBI" id="CHEBI:29105"/>
    </cofactor>
</comment>
<accession>A0ABU3Q2N6</accession>
<feature type="domain" description="Peptidase M14" evidence="8">
    <location>
        <begin position="53"/>
        <end position="344"/>
    </location>
</feature>
<evidence type="ECO:0000256" key="4">
    <source>
        <dbReference type="ARBA" id="ARBA00022801"/>
    </source>
</evidence>
<evidence type="ECO:0000313" key="9">
    <source>
        <dbReference type="EMBL" id="MDT9597669.1"/>
    </source>
</evidence>
<feature type="chain" id="PRO_5045371797" evidence="7">
    <location>
        <begin position="22"/>
        <end position="926"/>
    </location>
</feature>
<organism evidence="9 10">
    <name type="scientific">Sphingosinicella rhizophila</name>
    <dbReference type="NCBI Taxonomy" id="3050082"/>
    <lineage>
        <taxon>Bacteria</taxon>
        <taxon>Pseudomonadati</taxon>
        <taxon>Pseudomonadota</taxon>
        <taxon>Alphaproteobacteria</taxon>
        <taxon>Sphingomonadales</taxon>
        <taxon>Sphingosinicellaceae</taxon>
        <taxon>Sphingosinicella</taxon>
    </lineage>
</organism>
<keyword evidence="6" id="KW-0482">Metalloprotease</keyword>
<feature type="signal peptide" evidence="7">
    <location>
        <begin position="1"/>
        <end position="21"/>
    </location>
</feature>
<proteinExistence type="inferred from homology"/>
<dbReference type="PANTHER" id="PTHR11705">
    <property type="entry name" value="PROTEASE FAMILY M14 CARBOXYPEPTIDASE A,B"/>
    <property type="match status" value="1"/>
</dbReference>
<comment type="caution">
    <text evidence="9">The sequence shown here is derived from an EMBL/GenBank/DDBJ whole genome shotgun (WGS) entry which is preliminary data.</text>
</comment>
<dbReference type="EMBL" id="JAVUPU010000001">
    <property type="protein sequence ID" value="MDT9597669.1"/>
    <property type="molecule type" value="Genomic_DNA"/>
</dbReference>
<dbReference type="SUPFAM" id="SSF53187">
    <property type="entry name" value="Zn-dependent exopeptidases"/>
    <property type="match status" value="1"/>
</dbReference>
<evidence type="ECO:0000256" key="1">
    <source>
        <dbReference type="ARBA" id="ARBA00001947"/>
    </source>
</evidence>
<dbReference type="Gene3D" id="3.40.630.10">
    <property type="entry name" value="Zn peptidases"/>
    <property type="match status" value="1"/>
</dbReference>
<dbReference type="InterPro" id="IPR000834">
    <property type="entry name" value="Peptidase_M14"/>
</dbReference>
<name>A0ABU3Q2N6_9SPHN</name>
<keyword evidence="5" id="KW-0862">Zinc</keyword>
<dbReference type="Pfam" id="PF00246">
    <property type="entry name" value="Peptidase_M14"/>
    <property type="match status" value="1"/>
</dbReference>
<comment type="similarity">
    <text evidence="2">Belongs to the peptidase M14 family.</text>
</comment>
<dbReference type="CDD" id="cd06240">
    <property type="entry name" value="M14-like"/>
    <property type="match status" value="1"/>
</dbReference>
<keyword evidence="10" id="KW-1185">Reference proteome</keyword>
<dbReference type="Proteomes" id="UP001259572">
    <property type="component" value="Unassembled WGS sequence"/>
</dbReference>
<keyword evidence="7" id="KW-0732">Signal</keyword>
<evidence type="ECO:0000256" key="7">
    <source>
        <dbReference type="SAM" id="SignalP"/>
    </source>
</evidence>